<keyword evidence="3 5" id="KW-0547">Nucleotide-binding</keyword>
<comment type="subcellular location">
    <subcellularLocation>
        <location evidence="5 7">Cytoplasm</location>
    </subcellularLocation>
</comment>
<dbReference type="Pfam" id="PF00406">
    <property type="entry name" value="ADK"/>
    <property type="match status" value="1"/>
</dbReference>
<dbReference type="EC" id="2.7.4.3" evidence="5 7"/>
<feature type="binding site" evidence="5">
    <location>
        <position position="36"/>
    </location>
    <ligand>
        <name>AMP</name>
        <dbReference type="ChEBI" id="CHEBI:456215"/>
    </ligand>
</feature>
<dbReference type="EMBL" id="JACBZR010000001">
    <property type="protein sequence ID" value="NYI76694.1"/>
    <property type="molecule type" value="Genomic_DNA"/>
</dbReference>
<dbReference type="UniPathway" id="UPA00588">
    <property type="reaction ID" value="UER00649"/>
</dbReference>
<keyword evidence="2 5" id="KW-0545">Nucleotide biosynthesis</keyword>
<evidence type="ECO:0000313" key="8">
    <source>
        <dbReference type="EMBL" id="NYI76694.1"/>
    </source>
</evidence>
<dbReference type="HAMAP" id="MF_00235">
    <property type="entry name" value="Adenylate_kinase_Adk"/>
    <property type="match status" value="1"/>
</dbReference>
<dbReference type="GO" id="GO:0005524">
    <property type="term" value="F:ATP binding"/>
    <property type="evidence" value="ECO:0007669"/>
    <property type="project" value="UniProtKB-UniRule"/>
</dbReference>
<feature type="binding site" evidence="5">
    <location>
        <begin position="85"/>
        <end position="88"/>
    </location>
    <ligand>
        <name>AMP</name>
        <dbReference type="ChEBI" id="CHEBI:456215"/>
    </ligand>
</feature>
<comment type="caution">
    <text evidence="5">Lacks conserved residue(s) required for the propagation of feature annotation.</text>
</comment>
<name>A0A7Z0DJD9_9ACTN</name>
<dbReference type="InterPro" id="IPR000850">
    <property type="entry name" value="Adenylat/UMP-CMP_kin"/>
</dbReference>
<dbReference type="CDD" id="cd01428">
    <property type="entry name" value="ADK"/>
    <property type="match status" value="1"/>
</dbReference>
<evidence type="ECO:0000313" key="9">
    <source>
        <dbReference type="Proteomes" id="UP000564496"/>
    </source>
</evidence>
<dbReference type="NCBIfam" id="NF011101">
    <property type="entry name" value="PRK14528.1"/>
    <property type="match status" value="1"/>
</dbReference>
<evidence type="ECO:0000256" key="1">
    <source>
        <dbReference type="ARBA" id="ARBA00022679"/>
    </source>
</evidence>
<keyword evidence="5" id="KW-0963">Cytoplasm</keyword>
<dbReference type="GO" id="GO:0044209">
    <property type="term" value="P:AMP salvage"/>
    <property type="evidence" value="ECO:0007669"/>
    <property type="project" value="UniProtKB-UniRule"/>
</dbReference>
<sequence length="194" mass="21174">MRIIIMGPPGAGKGTQAKHLAQHFGIPAISTGDIFRTNVSLATPLGLDAKRYLDAGEYVPDEITNDMVRDRIGEPDAATGFLLDGYPRTLAQVEELDGMIEPAGHVIDAVISLVVDEDEVVERLLKRARIEGRADDTEDIIRRRQEIYLEQTAPLIDAYSKQGLIVEVDGLGDVDKVTSRILSAYDLSDAEAIC</sequence>
<evidence type="ECO:0000256" key="6">
    <source>
        <dbReference type="RuleBase" id="RU003330"/>
    </source>
</evidence>
<dbReference type="NCBIfam" id="NF011104">
    <property type="entry name" value="PRK14531.1"/>
    <property type="match status" value="1"/>
</dbReference>
<evidence type="ECO:0000256" key="2">
    <source>
        <dbReference type="ARBA" id="ARBA00022727"/>
    </source>
</evidence>
<feature type="binding site" evidence="5">
    <location>
        <position position="133"/>
    </location>
    <ligand>
        <name>AMP</name>
        <dbReference type="ChEBI" id="CHEBI:456215"/>
    </ligand>
</feature>
<feature type="binding site" evidence="5">
    <location>
        <position position="92"/>
    </location>
    <ligand>
        <name>AMP</name>
        <dbReference type="ChEBI" id="CHEBI:456215"/>
    </ligand>
</feature>
<reference evidence="8 9" key="1">
    <citation type="submission" date="2020-07" db="EMBL/GenBank/DDBJ databases">
        <title>Sequencing the genomes of 1000 actinobacteria strains.</title>
        <authorList>
            <person name="Klenk H.-P."/>
        </authorList>
    </citation>
    <scope>NUCLEOTIDE SEQUENCE [LARGE SCALE GENOMIC DNA]</scope>
    <source>
        <strain evidence="8 9">DSM 26487</strain>
    </source>
</reference>
<comment type="subunit">
    <text evidence="5 7">Monomer.</text>
</comment>
<evidence type="ECO:0000256" key="3">
    <source>
        <dbReference type="ARBA" id="ARBA00022741"/>
    </source>
</evidence>
<dbReference type="PROSITE" id="PS00113">
    <property type="entry name" value="ADENYLATE_KINASE"/>
    <property type="match status" value="1"/>
</dbReference>
<feature type="binding site" evidence="5">
    <location>
        <position position="144"/>
    </location>
    <ligand>
        <name>AMP</name>
        <dbReference type="ChEBI" id="CHEBI:456215"/>
    </ligand>
</feature>
<keyword evidence="1 5" id="KW-0808">Transferase</keyword>
<dbReference type="PRINTS" id="PR00094">
    <property type="entry name" value="ADENYLTKNASE"/>
</dbReference>
<dbReference type="GO" id="GO:0004017">
    <property type="term" value="F:AMP kinase activity"/>
    <property type="evidence" value="ECO:0007669"/>
    <property type="project" value="UniProtKB-UniRule"/>
</dbReference>
<organism evidence="8 9">
    <name type="scientific">Nocardioides panzhihuensis</name>
    <dbReference type="NCBI Taxonomy" id="860243"/>
    <lineage>
        <taxon>Bacteria</taxon>
        <taxon>Bacillati</taxon>
        <taxon>Actinomycetota</taxon>
        <taxon>Actinomycetes</taxon>
        <taxon>Propionibacteriales</taxon>
        <taxon>Nocardioidaceae</taxon>
        <taxon>Nocardioides</taxon>
    </lineage>
</organism>
<comment type="similarity">
    <text evidence="5 6">Belongs to the adenylate kinase family.</text>
</comment>
<keyword evidence="9" id="KW-1185">Reference proteome</keyword>
<dbReference type="NCBIfam" id="NF011100">
    <property type="entry name" value="PRK14527.1"/>
    <property type="match status" value="1"/>
</dbReference>
<evidence type="ECO:0000256" key="7">
    <source>
        <dbReference type="RuleBase" id="RU003331"/>
    </source>
</evidence>
<comment type="function">
    <text evidence="5">Catalyzes the reversible transfer of the terminal phosphate group between ATP and AMP. Plays an important role in cellular energy homeostasis and in adenine nucleotide metabolism.</text>
</comment>
<dbReference type="NCBIfam" id="NF001381">
    <property type="entry name" value="PRK00279.1-3"/>
    <property type="match status" value="1"/>
</dbReference>
<keyword evidence="4 5" id="KW-0418">Kinase</keyword>
<dbReference type="Proteomes" id="UP000564496">
    <property type="component" value="Unassembled WGS sequence"/>
</dbReference>
<evidence type="ECO:0000256" key="5">
    <source>
        <dbReference type="HAMAP-Rule" id="MF_00235"/>
    </source>
</evidence>
<comment type="pathway">
    <text evidence="5">Purine metabolism; AMP biosynthesis via salvage pathway; AMP from ADP: step 1/1.</text>
</comment>
<accession>A0A7Z0DJD9</accession>
<dbReference type="RefSeq" id="WP_179657313.1">
    <property type="nucleotide sequence ID" value="NZ_JACBZR010000001.1"/>
</dbReference>
<keyword evidence="5 7" id="KW-0067">ATP-binding</keyword>
<proteinExistence type="inferred from homology"/>
<feature type="binding site" evidence="5">
    <location>
        <position position="172"/>
    </location>
    <ligand>
        <name>ATP</name>
        <dbReference type="ChEBI" id="CHEBI:30616"/>
    </ligand>
</feature>
<comment type="catalytic activity">
    <reaction evidence="5 7">
        <text>AMP + ATP = 2 ADP</text>
        <dbReference type="Rhea" id="RHEA:12973"/>
        <dbReference type="ChEBI" id="CHEBI:30616"/>
        <dbReference type="ChEBI" id="CHEBI:456215"/>
        <dbReference type="ChEBI" id="CHEBI:456216"/>
        <dbReference type="EC" id="2.7.4.3"/>
    </reaction>
</comment>
<comment type="domain">
    <text evidence="5">Consists of three domains, a large central CORE domain and two small peripheral domains, NMPbind and LID, which undergo movements during catalysis. The LID domain closes over the site of phosphoryl transfer upon ATP binding. Assembling and dissambling the active center during each catalytic cycle provides an effective means to prevent ATP hydrolysis.</text>
</comment>
<dbReference type="Gene3D" id="3.40.50.300">
    <property type="entry name" value="P-loop containing nucleotide triphosphate hydrolases"/>
    <property type="match status" value="1"/>
</dbReference>
<dbReference type="AlphaFoldDB" id="A0A7Z0DJD9"/>
<dbReference type="GO" id="GO:0005737">
    <property type="term" value="C:cytoplasm"/>
    <property type="evidence" value="ECO:0007669"/>
    <property type="project" value="UniProtKB-SubCell"/>
</dbReference>
<dbReference type="PANTHER" id="PTHR23359">
    <property type="entry name" value="NUCLEOTIDE KINASE"/>
    <property type="match status" value="1"/>
</dbReference>
<feature type="binding site" evidence="5">
    <location>
        <begin position="10"/>
        <end position="15"/>
    </location>
    <ligand>
        <name>ATP</name>
        <dbReference type="ChEBI" id="CHEBI:30616"/>
    </ligand>
</feature>
<comment type="caution">
    <text evidence="8">The sequence shown here is derived from an EMBL/GenBank/DDBJ whole genome shotgun (WGS) entry which is preliminary data.</text>
</comment>
<evidence type="ECO:0000256" key="4">
    <source>
        <dbReference type="ARBA" id="ARBA00022777"/>
    </source>
</evidence>
<dbReference type="NCBIfam" id="NF011105">
    <property type="entry name" value="PRK14532.1"/>
    <property type="match status" value="1"/>
</dbReference>
<feature type="binding site" evidence="5">
    <location>
        <position position="127"/>
    </location>
    <ligand>
        <name>ATP</name>
        <dbReference type="ChEBI" id="CHEBI:30616"/>
    </ligand>
</feature>
<dbReference type="SUPFAM" id="SSF52540">
    <property type="entry name" value="P-loop containing nucleoside triphosphate hydrolases"/>
    <property type="match status" value="1"/>
</dbReference>
<feature type="binding site" evidence="5">
    <location>
        <begin position="57"/>
        <end position="59"/>
    </location>
    <ligand>
        <name>AMP</name>
        <dbReference type="ChEBI" id="CHEBI:456215"/>
    </ligand>
</feature>
<dbReference type="InterPro" id="IPR027417">
    <property type="entry name" value="P-loop_NTPase"/>
</dbReference>
<feature type="region of interest" description="NMP" evidence="5">
    <location>
        <begin position="30"/>
        <end position="59"/>
    </location>
</feature>
<dbReference type="InterPro" id="IPR033690">
    <property type="entry name" value="Adenylat_kinase_CS"/>
</dbReference>
<gene>
    <name evidence="5" type="primary">adk</name>
    <name evidence="8" type="ORF">BJ988_001342</name>
</gene>
<protein>
    <recommendedName>
        <fullName evidence="5 7">Adenylate kinase</fullName>
        <shortName evidence="5">AK</shortName>
        <ecNumber evidence="5 7">2.7.4.3</ecNumber>
    </recommendedName>
    <alternativeName>
        <fullName evidence="5">ATP-AMP transphosphorylase</fullName>
    </alternativeName>
    <alternativeName>
        <fullName evidence="5">ATP:AMP phosphotransferase</fullName>
    </alternativeName>
    <alternativeName>
        <fullName evidence="5">Adenylate monophosphate kinase</fullName>
    </alternativeName>
</protein>
<feature type="binding site" evidence="5">
    <location>
        <position position="31"/>
    </location>
    <ligand>
        <name>AMP</name>
        <dbReference type="ChEBI" id="CHEBI:456215"/>
    </ligand>
</feature>